<dbReference type="PATRIC" id="fig|1349767.4.peg.3327"/>
<dbReference type="Pfam" id="PF10119">
    <property type="entry name" value="MethyTransf_Reg"/>
    <property type="match status" value="1"/>
</dbReference>
<protein>
    <submittedName>
        <fullName evidence="3">Methyltransferase domain protein</fullName>
    </submittedName>
</protein>
<dbReference type="STRING" id="1349767.GJA_1647"/>
<reference evidence="3 4" key="1">
    <citation type="journal article" date="2015" name="Genome Announc.">
        <title>Genome Sequence of Mushroom Soft-Rot Pathogen Janthinobacterium agaricidamnosum.</title>
        <authorList>
            <person name="Graupner K."/>
            <person name="Lackner G."/>
            <person name="Hertweck C."/>
        </authorList>
    </citation>
    <scope>NUCLEOTIDE SEQUENCE [LARGE SCALE GENOMIC DNA]</scope>
    <source>
        <strain evidence="4">NBRC 102515 / DSM 9628</strain>
    </source>
</reference>
<evidence type="ECO:0000259" key="1">
    <source>
        <dbReference type="Pfam" id="PF10119"/>
    </source>
</evidence>
<evidence type="ECO:0000313" key="4">
    <source>
        <dbReference type="Proteomes" id="UP000027604"/>
    </source>
</evidence>
<accession>W0V3U1</accession>
<organism evidence="3 4">
    <name type="scientific">Janthinobacterium agaricidamnosum NBRC 102515 = DSM 9628</name>
    <dbReference type="NCBI Taxonomy" id="1349767"/>
    <lineage>
        <taxon>Bacteria</taxon>
        <taxon>Pseudomonadati</taxon>
        <taxon>Pseudomonadota</taxon>
        <taxon>Betaproteobacteria</taxon>
        <taxon>Burkholderiales</taxon>
        <taxon>Oxalobacteraceae</taxon>
        <taxon>Janthinobacterium</taxon>
    </lineage>
</organism>
<feature type="domain" description="Methyltransferase regulatory" evidence="1">
    <location>
        <begin position="220"/>
        <end position="302"/>
    </location>
</feature>
<proteinExistence type="predicted"/>
<dbReference type="eggNOG" id="COG4122">
    <property type="taxonomic scope" value="Bacteria"/>
</dbReference>
<dbReference type="RefSeq" id="WP_038490659.1">
    <property type="nucleotide sequence ID" value="NZ_BCTH01000008.1"/>
</dbReference>
<dbReference type="KEGG" id="jag:GJA_1647"/>
<dbReference type="Gene3D" id="3.40.50.150">
    <property type="entry name" value="Vaccinia Virus protein VP39"/>
    <property type="match status" value="1"/>
</dbReference>
<dbReference type="HOGENOM" id="CLU_032787_1_0_4"/>
<dbReference type="AlphaFoldDB" id="W0V3U1"/>
<dbReference type="SUPFAM" id="SSF53335">
    <property type="entry name" value="S-adenosyl-L-methionine-dependent methyltransferases"/>
    <property type="match status" value="1"/>
</dbReference>
<dbReference type="InterPro" id="IPR018773">
    <property type="entry name" value="MeTrfase_reg_dom_prd"/>
</dbReference>
<keyword evidence="3" id="KW-0489">Methyltransferase</keyword>
<dbReference type="CDD" id="cd02440">
    <property type="entry name" value="AdoMet_MTases"/>
    <property type="match status" value="1"/>
</dbReference>
<feature type="domain" description="Methyltransferase" evidence="2">
    <location>
        <begin position="48"/>
        <end position="147"/>
    </location>
</feature>
<dbReference type="Pfam" id="PF13649">
    <property type="entry name" value="Methyltransf_25"/>
    <property type="match status" value="1"/>
</dbReference>
<dbReference type="OrthoDB" id="323463at2"/>
<evidence type="ECO:0000259" key="2">
    <source>
        <dbReference type="Pfam" id="PF13649"/>
    </source>
</evidence>
<dbReference type="GO" id="GO:0032259">
    <property type="term" value="P:methylation"/>
    <property type="evidence" value="ECO:0007669"/>
    <property type="project" value="UniProtKB-KW"/>
</dbReference>
<dbReference type="InterPro" id="IPR041698">
    <property type="entry name" value="Methyltransf_25"/>
</dbReference>
<gene>
    <name evidence="3" type="ORF">GJA_1647</name>
</gene>
<evidence type="ECO:0000313" key="3">
    <source>
        <dbReference type="EMBL" id="CDG82285.1"/>
    </source>
</evidence>
<dbReference type="EMBL" id="HG322949">
    <property type="protein sequence ID" value="CDG82285.1"/>
    <property type="molecule type" value="Genomic_DNA"/>
</dbReference>
<dbReference type="GO" id="GO:0008168">
    <property type="term" value="F:methyltransferase activity"/>
    <property type="evidence" value="ECO:0007669"/>
    <property type="project" value="UniProtKB-KW"/>
</dbReference>
<sequence length="490" mass="53430">MNWTDGYASDTDYQAGFFREQSPVYLSFACALNGVEPIDTGRPYTYFELGFGRGLTANLLAASNPHGQFFAADFNPAYVAGARQLAGQAALDNLTLLEASFADLADGKHSALPPCDFISLNGVYTWVSEENRRQIVRFIERYLKPGGIVYISYNAMPGWASALPLQRLLVDHAELRAGGTGTKVDRARAFCRQLEQVKAGYFDANPGLSRPLDALQRESSDYLAHEYMHRCWQPLYHKDVAHDLAGAKLDYAGSAHLPHAFPSLAFTPEQQQLLDAVDDHTLRETIKDYLLNTSYRQDIFVRGARRMKPLRQAEWLLRSGLALTVRRADVKPHDAADAPLFDALALRPHTLAELAALSGRELAGMARTAAVLIASGQVCPYIFSGAGVPPAAAQRLNQAIARHSTIDDDYQGLASPLLGNGVAAGLVQRLVYLALCAEPAGPGAPDAAAIVRQVAAGLRGHSTIDQAQLADTVQAILRERLPIWRQLQVL</sequence>
<name>W0V3U1_9BURK</name>
<dbReference type="Proteomes" id="UP000027604">
    <property type="component" value="Chromosome I"/>
</dbReference>
<keyword evidence="3" id="KW-0808">Transferase</keyword>
<keyword evidence="4" id="KW-1185">Reference proteome</keyword>
<dbReference type="InterPro" id="IPR029063">
    <property type="entry name" value="SAM-dependent_MTases_sf"/>
</dbReference>